<feature type="compositionally biased region" description="Basic and acidic residues" evidence="1">
    <location>
        <begin position="131"/>
        <end position="167"/>
    </location>
</feature>
<comment type="caution">
    <text evidence="2">The sequence shown here is derived from an EMBL/GenBank/DDBJ whole genome shotgun (WGS) entry which is preliminary data.</text>
</comment>
<accession>A0A4S4LV67</accession>
<feature type="region of interest" description="Disordered" evidence="1">
    <location>
        <begin position="53"/>
        <end position="298"/>
    </location>
</feature>
<feature type="compositionally biased region" description="Polar residues" evidence="1">
    <location>
        <begin position="264"/>
        <end position="274"/>
    </location>
</feature>
<gene>
    <name evidence="2" type="ORF">EUX98_g9426</name>
</gene>
<name>A0A4S4LV67_9APHY</name>
<protein>
    <submittedName>
        <fullName evidence="2">Uncharacterized protein</fullName>
    </submittedName>
</protein>
<feature type="non-terminal residue" evidence="2">
    <location>
        <position position="368"/>
    </location>
</feature>
<feature type="compositionally biased region" description="Basic and acidic residues" evidence="1">
    <location>
        <begin position="94"/>
        <end position="105"/>
    </location>
</feature>
<feature type="compositionally biased region" description="Basic and acidic residues" evidence="1">
    <location>
        <begin position="243"/>
        <end position="257"/>
    </location>
</feature>
<dbReference type="AlphaFoldDB" id="A0A4S4LV67"/>
<dbReference type="Proteomes" id="UP000308730">
    <property type="component" value="Unassembled WGS sequence"/>
</dbReference>
<organism evidence="2 3">
    <name type="scientific">Antrodiella citrinella</name>
    <dbReference type="NCBI Taxonomy" id="2447956"/>
    <lineage>
        <taxon>Eukaryota</taxon>
        <taxon>Fungi</taxon>
        <taxon>Dikarya</taxon>
        <taxon>Basidiomycota</taxon>
        <taxon>Agaricomycotina</taxon>
        <taxon>Agaricomycetes</taxon>
        <taxon>Polyporales</taxon>
        <taxon>Steccherinaceae</taxon>
        <taxon>Antrodiella</taxon>
    </lineage>
</organism>
<feature type="compositionally biased region" description="Basic and acidic residues" evidence="1">
    <location>
        <begin position="65"/>
        <end position="85"/>
    </location>
</feature>
<evidence type="ECO:0000313" key="2">
    <source>
        <dbReference type="EMBL" id="THH15688.1"/>
    </source>
</evidence>
<evidence type="ECO:0000313" key="3">
    <source>
        <dbReference type="Proteomes" id="UP000308730"/>
    </source>
</evidence>
<reference evidence="2 3" key="1">
    <citation type="submission" date="2019-02" db="EMBL/GenBank/DDBJ databases">
        <title>Genome sequencing of the rare red list fungi Antrodiella citrinella (Flaviporus citrinellus).</title>
        <authorList>
            <person name="Buettner E."/>
            <person name="Kellner H."/>
        </authorList>
    </citation>
    <scope>NUCLEOTIDE SEQUENCE [LARGE SCALE GENOMIC DNA]</scope>
    <source>
        <strain evidence="2 3">DSM 108506</strain>
    </source>
</reference>
<keyword evidence="3" id="KW-1185">Reference proteome</keyword>
<sequence>MNGHELLEFLSELKPKLINEYEKWVERYGEPSPSIPTFLSIAKEETALRKAELQQAVARQGQQETARRDNDFRQEENRRVEDRRLRGGSPQLEQRSREELRRRDTMSTAETRGGERSRDVDEEQYNLQAEQLRREEDERQYEADRVRRRVEEKRNQEQDGILRRQVEAEAAARAARRDIVSRVSPVPPTGAVRPDQDRHARPPESPQARSMPVAAPHPARPPNSNQFTDPRLAPSIMSLESPTRYDYDSATDVEGKTEMPWNRSKLSQQDLTPTRRSRNGSLKYDPPITTTSPAPPDLKVNYPTIMSTHQRNQGYVPSLQSMFSTLSSDEPRPDASLLFNDRPSVNDLYSNILPQPSASVQAASQYRQ</sequence>
<dbReference type="EMBL" id="SGPM01000798">
    <property type="protein sequence ID" value="THH15688.1"/>
    <property type="molecule type" value="Genomic_DNA"/>
</dbReference>
<dbReference type="OrthoDB" id="3640at2759"/>
<proteinExistence type="predicted"/>
<evidence type="ECO:0000256" key="1">
    <source>
        <dbReference type="SAM" id="MobiDB-lite"/>
    </source>
</evidence>